<name>U2CL68_9BACE</name>
<accession>U2CL68</accession>
<dbReference type="PROSITE" id="PS51257">
    <property type="entry name" value="PROKAR_LIPOPROTEIN"/>
    <property type="match status" value="1"/>
</dbReference>
<evidence type="ECO:0000313" key="2">
    <source>
        <dbReference type="Proteomes" id="UP000016496"/>
    </source>
</evidence>
<gene>
    <name evidence="1" type="ORF">HMPREF1981_01893</name>
</gene>
<proteinExistence type="predicted"/>
<evidence type="ECO:0000313" key="1">
    <source>
        <dbReference type="EMBL" id="ERI85275.1"/>
    </source>
</evidence>
<dbReference type="HOGENOM" id="CLU_629333_0_0_10"/>
<dbReference type="Proteomes" id="UP000016496">
    <property type="component" value="Unassembled WGS sequence"/>
</dbReference>
<sequence>MKTRDFIINMLFACCAMGTVACSDEAEQTPVPDREATIYLNFKTAATEPHSGIRALQQAGTPATELWMDAGTADSAPTEGKMTAGTTRAPMTRAVNEDGIQTVDLLAFKTGSNPNDIKQGTFFYRVRGEYDPANRSVKVRLISDPHAQTLVLVANARDKVDRLAAALGEAKEDVMKRLLVSATADGQPDLSSGYMPMWGELPNQTIDPNYGNGTSATAPKTTVTMIRPVAKVTLKCSDAPGKSFFGKFEELRLYNYRSKGRISPDNCTAPNAPGMTVNTPTVPDNATVAQGTYKELHSFGDPAILAGQEKSFYLFEADNHAKAGESGMKATCLIVHVKFNSATPEGQALEASISPHFGYYRIDFRDYATDQFFDLLRNHHYVIETQSVDSPPAATPEDALNGQHTLKCRIVPWNQVQEEVKVPGNKRLTVDKREVY</sequence>
<dbReference type="AlphaFoldDB" id="U2CL68"/>
<evidence type="ECO:0008006" key="3">
    <source>
        <dbReference type="Google" id="ProtNLM"/>
    </source>
</evidence>
<comment type="caution">
    <text evidence="1">The sequence shown here is derived from an EMBL/GenBank/DDBJ whole genome shotgun (WGS) entry which is preliminary data.</text>
</comment>
<organism evidence="1 2">
    <name type="scientific">Bacteroides pyogenes F0041</name>
    <dbReference type="NCBI Taxonomy" id="1321819"/>
    <lineage>
        <taxon>Bacteria</taxon>
        <taxon>Pseudomonadati</taxon>
        <taxon>Bacteroidota</taxon>
        <taxon>Bacteroidia</taxon>
        <taxon>Bacteroidales</taxon>
        <taxon>Bacteroidaceae</taxon>
        <taxon>Bacteroides</taxon>
    </lineage>
</organism>
<dbReference type="EMBL" id="AWSV01000097">
    <property type="protein sequence ID" value="ERI85275.1"/>
    <property type="molecule type" value="Genomic_DNA"/>
</dbReference>
<feature type="non-terminal residue" evidence="1">
    <location>
        <position position="436"/>
    </location>
</feature>
<reference evidence="1 2" key="1">
    <citation type="submission" date="2013-08" db="EMBL/GenBank/DDBJ databases">
        <authorList>
            <person name="Weinstock G."/>
            <person name="Sodergren E."/>
            <person name="Wylie T."/>
            <person name="Fulton L."/>
            <person name="Fulton R."/>
            <person name="Fronick C."/>
            <person name="O'Laughlin M."/>
            <person name="Godfrey J."/>
            <person name="Miner T."/>
            <person name="Herter B."/>
            <person name="Appelbaum E."/>
            <person name="Cordes M."/>
            <person name="Lek S."/>
            <person name="Wollam A."/>
            <person name="Pepin K.H."/>
            <person name="Palsikar V.B."/>
            <person name="Mitreva M."/>
            <person name="Wilson R.K."/>
        </authorList>
    </citation>
    <scope>NUCLEOTIDE SEQUENCE [LARGE SCALE GENOMIC DNA]</scope>
    <source>
        <strain evidence="1 2">F0041</strain>
    </source>
</reference>
<protein>
    <recommendedName>
        <fullName evidence="3">Major fimbrial subunit protein N-terminal domain-containing protein</fullName>
    </recommendedName>
</protein>